<feature type="transmembrane region" description="Helical" evidence="2">
    <location>
        <begin position="43"/>
        <end position="62"/>
    </location>
</feature>
<name>A0A5M4FDJ3_9ACTN</name>
<dbReference type="InterPro" id="IPR011737">
    <property type="entry name" value="CHP02206_TP0381"/>
</dbReference>
<dbReference type="Proteomes" id="UP000380867">
    <property type="component" value="Unassembled WGS sequence"/>
</dbReference>
<reference evidence="3" key="1">
    <citation type="submission" date="2019-09" db="EMBL/GenBank/DDBJ databases">
        <authorList>
            <person name="Li J."/>
        </authorList>
    </citation>
    <scope>NUCLEOTIDE SEQUENCE [LARGE SCALE GENOMIC DNA]</scope>
    <source>
        <strain evidence="3">JCM 14732</strain>
    </source>
</reference>
<dbReference type="AlphaFoldDB" id="A0A5M4FDJ3"/>
<sequence>MLAADRFETYGPSHLTVLAIFAVGAVLVVLAGRRLDGTAERTVRRTFAVAILAVTVPLQILQFTPDEWNLQTSLPFQLCDLAWMFAVHALWTRNRLSATITYLWGITLTTQGMLTPDLASEFPEARFLMFWGMHLLIVWSSLFLVPGLRILPTWHTYRQTVAITLAWAVSAYVFNVVADTNYGYLNRLPKNSSLLDYLGPWPMFVVLEIAIVAVVWALLTWPWTRTESASSGDPIGGVGHRGTDLP</sequence>
<keyword evidence="2" id="KW-0812">Transmembrane</keyword>
<evidence type="ECO:0000313" key="4">
    <source>
        <dbReference type="Proteomes" id="UP000380867"/>
    </source>
</evidence>
<feature type="transmembrane region" description="Helical" evidence="2">
    <location>
        <begin position="128"/>
        <end position="148"/>
    </location>
</feature>
<comment type="caution">
    <text evidence="3">The sequence shown here is derived from an EMBL/GenBank/DDBJ whole genome shotgun (WGS) entry which is preliminary data.</text>
</comment>
<evidence type="ECO:0000313" key="3">
    <source>
        <dbReference type="EMBL" id="KAA1397226.1"/>
    </source>
</evidence>
<accession>A0A5M4FDJ3</accession>
<dbReference type="RefSeq" id="WP_149688710.1">
    <property type="nucleotide sequence ID" value="NZ_SDPQ02000002.1"/>
</dbReference>
<feature type="transmembrane region" description="Helical" evidence="2">
    <location>
        <begin position="74"/>
        <end position="91"/>
    </location>
</feature>
<dbReference type="Pfam" id="PF14808">
    <property type="entry name" value="TMEM164"/>
    <property type="match status" value="1"/>
</dbReference>
<feature type="transmembrane region" description="Helical" evidence="2">
    <location>
        <begin position="12"/>
        <end position="31"/>
    </location>
</feature>
<keyword evidence="2" id="KW-1133">Transmembrane helix</keyword>
<feature type="transmembrane region" description="Helical" evidence="2">
    <location>
        <begin position="98"/>
        <end position="116"/>
    </location>
</feature>
<evidence type="ECO:0000256" key="1">
    <source>
        <dbReference type="SAM" id="MobiDB-lite"/>
    </source>
</evidence>
<organism evidence="3 4">
    <name type="scientific">Aeromicrobium ginsengisoli</name>
    <dbReference type="NCBI Taxonomy" id="363867"/>
    <lineage>
        <taxon>Bacteria</taxon>
        <taxon>Bacillati</taxon>
        <taxon>Actinomycetota</taxon>
        <taxon>Actinomycetes</taxon>
        <taxon>Propionibacteriales</taxon>
        <taxon>Nocardioidaceae</taxon>
        <taxon>Aeromicrobium</taxon>
    </lineage>
</organism>
<protein>
    <submittedName>
        <fullName evidence="3">TIGR02206 family membrane protein</fullName>
    </submittedName>
</protein>
<evidence type="ECO:0000256" key="2">
    <source>
        <dbReference type="SAM" id="Phobius"/>
    </source>
</evidence>
<keyword evidence="4" id="KW-1185">Reference proteome</keyword>
<proteinExistence type="predicted"/>
<gene>
    <name evidence="3" type="ORF">ESP70_007435</name>
</gene>
<dbReference type="NCBIfam" id="TIGR02206">
    <property type="entry name" value="intg_mem_TP0381"/>
    <property type="match status" value="1"/>
</dbReference>
<keyword evidence="2" id="KW-0472">Membrane</keyword>
<feature type="transmembrane region" description="Helical" evidence="2">
    <location>
        <begin position="160"/>
        <end position="178"/>
    </location>
</feature>
<feature type="transmembrane region" description="Helical" evidence="2">
    <location>
        <begin position="198"/>
        <end position="219"/>
    </location>
</feature>
<dbReference type="EMBL" id="SDPQ02000002">
    <property type="protein sequence ID" value="KAA1397226.1"/>
    <property type="molecule type" value="Genomic_DNA"/>
</dbReference>
<feature type="region of interest" description="Disordered" evidence="1">
    <location>
        <begin position="226"/>
        <end position="246"/>
    </location>
</feature>
<dbReference type="OrthoDB" id="9813172at2"/>